<feature type="non-terminal residue" evidence="1">
    <location>
        <position position="158"/>
    </location>
</feature>
<evidence type="ECO:0008006" key="2">
    <source>
        <dbReference type="Google" id="ProtNLM"/>
    </source>
</evidence>
<dbReference type="AlphaFoldDB" id="A0A382WRS0"/>
<proteinExistence type="predicted"/>
<dbReference type="SUPFAM" id="SSF49464">
    <property type="entry name" value="Carboxypeptidase regulatory domain-like"/>
    <property type="match status" value="1"/>
</dbReference>
<protein>
    <recommendedName>
        <fullName evidence="2">Carboxypeptidase regulatory-like domain-containing protein</fullName>
    </recommendedName>
</protein>
<accession>A0A382WRS0</accession>
<reference evidence="1" key="1">
    <citation type="submission" date="2018-05" db="EMBL/GenBank/DDBJ databases">
        <authorList>
            <person name="Lanie J.A."/>
            <person name="Ng W.-L."/>
            <person name="Kazmierczak K.M."/>
            <person name="Andrzejewski T.M."/>
            <person name="Davidsen T.M."/>
            <person name="Wayne K.J."/>
            <person name="Tettelin H."/>
            <person name="Glass J.I."/>
            <person name="Rusch D."/>
            <person name="Podicherti R."/>
            <person name="Tsui H.-C.T."/>
            <person name="Winkler M.E."/>
        </authorList>
    </citation>
    <scope>NUCLEOTIDE SEQUENCE</scope>
</reference>
<name>A0A382WRS0_9ZZZZ</name>
<dbReference type="InterPro" id="IPR008969">
    <property type="entry name" value="CarboxyPept-like_regulatory"/>
</dbReference>
<gene>
    <name evidence="1" type="ORF">METZ01_LOCUS413605</name>
</gene>
<dbReference type="Gene3D" id="2.60.40.1120">
    <property type="entry name" value="Carboxypeptidase-like, regulatory domain"/>
    <property type="match status" value="1"/>
</dbReference>
<organism evidence="1">
    <name type="scientific">marine metagenome</name>
    <dbReference type="NCBI Taxonomy" id="408172"/>
    <lineage>
        <taxon>unclassified sequences</taxon>
        <taxon>metagenomes</taxon>
        <taxon>ecological metagenomes</taxon>
    </lineage>
</organism>
<sequence length="158" mass="16675">MFIPKQFNRFFTLIIITLAFFLSNCSPDENEEETGNTGVIKGAILDNESDELPGVSVTFVKSEETVGTVTSDTDGEFYKSSLGSGDYTLTYSKSSYIDTTLSATLTTNTETLKVATVTQLSDTCASTGAISGTIKDAVSNSGVTDVSLSARSGLNTTS</sequence>
<dbReference type="Pfam" id="PF13620">
    <property type="entry name" value="CarboxypepD_reg"/>
    <property type="match status" value="1"/>
</dbReference>
<evidence type="ECO:0000313" key="1">
    <source>
        <dbReference type="EMBL" id="SVD60751.1"/>
    </source>
</evidence>
<dbReference type="EMBL" id="UINC01161514">
    <property type="protein sequence ID" value="SVD60751.1"/>
    <property type="molecule type" value="Genomic_DNA"/>
</dbReference>